<dbReference type="GO" id="GO:0003677">
    <property type="term" value="F:DNA binding"/>
    <property type="evidence" value="ECO:0007669"/>
    <property type="project" value="UniProtKB-KW"/>
</dbReference>
<keyword evidence="3" id="KW-0731">Sigma factor</keyword>
<evidence type="ECO:0000259" key="7">
    <source>
        <dbReference type="Pfam" id="PF04542"/>
    </source>
</evidence>
<dbReference type="STRING" id="1193682.BJP25_00345"/>
<comment type="caution">
    <text evidence="9">The sequence shown here is derived from an EMBL/GenBank/DDBJ whole genome shotgun (WGS) entry which is preliminary data.</text>
</comment>
<evidence type="ECO:0000256" key="6">
    <source>
        <dbReference type="SAM" id="MobiDB-lite"/>
    </source>
</evidence>
<feature type="compositionally biased region" description="Polar residues" evidence="6">
    <location>
        <begin position="398"/>
        <end position="408"/>
    </location>
</feature>
<dbReference type="PANTHER" id="PTHR43133">
    <property type="entry name" value="RNA POLYMERASE ECF-TYPE SIGMA FACTO"/>
    <property type="match status" value="1"/>
</dbReference>
<evidence type="ECO:0000313" key="10">
    <source>
        <dbReference type="Proteomes" id="UP000186040"/>
    </source>
</evidence>
<keyword evidence="2" id="KW-0805">Transcription regulation</keyword>
<gene>
    <name evidence="9" type="ORF">BJP25_00345</name>
</gene>
<dbReference type="Pfam" id="PF13490">
    <property type="entry name" value="zf-HC2"/>
    <property type="match status" value="1"/>
</dbReference>
<dbReference type="OrthoDB" id="4990598at2"/>
<feature type="compositionally biased region" description="Low complexity" evidence="6">
    <location>
        <begin position="332"/>
        <end position="358"/>
    </location>
</feature>
<dbReference type="PANTHER" id="PTHR43133:SF8">
    <property type="entry name" value="RNA POLYMERASE SIGMA FACTOR HI_1459-RELATED"/>
    <property type="match status" value="1"/>
</dbReference>
<dbReference type="Proteomes" id="UP000186040">
    <property type="component" value="Unassembled WGS sequence"/>
</dbReference>
<feature type="domain" description="RNA polymerase sigma-70 region 2" evidence="7">
    <location>
        <begin position="41"/>
        <end position="103"/>
    </location>
</feature>
<sequence>MTWDDRPAQASASEGAGADAHADRDLLHRLRAGDDAAFGELFSRHSDAVRRLALGVSGDRAEADDLTAEAFFRVLQAIRRGAGPVDNARGYLLIVVRRVAWEWAGRRRELPVSDEELDHRVGAAHDDGARSTERTLITRAFTSLPERWRTVLWKVEVEGERPAVVAGKFGLSPNATAALARRARQGLRAAYLQAHLTTERGSTGCRSVLEKLGAYTAGSITGSERSRVRTHLQACSSCATTQAELADVCSGLRAHAAHLAVPVLGLAAAHTAHALGWGAGAKAVLASAKFQVVAAAASAAAVGALTLLPLGTAGEQQQAYADLDGSGATLEVGPPTTSTTTTGAAGPTSVPPTAASSAIVPGPTHRPTGAHPVGKPAAPPAAPATTSAAVGTGSTAAQPRTESATALESPQVYDRSLPVVSRQVSYERKWAVYDRYDVVSETSTTTLVNAAAQTTVATSSTEYTQYREPGRDPAPTTREQGGPTGPTVTRTPSG</sequence>
<dbReference type="InterPro" id="IPR007627">
    <property type="entry name" value="RNA_pol_sigma70_r2"/>
</dbReference>
<dbReference type="InterPro" id="IPR039425">
    <property type="entry name" value="RNA_pol_sigma-70-like"/>
</dbReference>
<evidence type="ECO:0000256" key="4">
    <source>
        <dbReference type="ARBA" id="ARBA00023125"/>
    </source>
</evidence>
<reference evidence="9 10" key="1">
    <citation type="submission" date="2016-10" db="EMBL/GenBank/DDBJ databases">
        <title>The Draft Genome Sequence of Actinokineospora bangkokensis 44EHWT reveals the biosynthetic pathway of antifungal compounds Thailandins with unusual extender unit butylmalonyl-CoA.</title>
        <authorList>
            <person name="Greule A."/>
            <person name="Intra B."/>
            <person name="Flemming S."/>
            <person name="Rommel M.G."/>
            <person name="Panbangred W."/>
            <person name="Bechthold A."/>
        </authorList>
    </citation>
    <scope>NUCLEOTIDE SEQUENCE [LARGE SCALE GENOMIC DNA]</scope>
    <source>
        <strain evidence="9 10">44EHW</strain>
    </source>
</reference>
<dbReference type="InterPro" id="IPR013324">
    <property type="entry name" value="RNA_pol_sigma_r3/r4-like"/>
</dbReference>
<evidence type="ECO:0000256" key="5">
    <source>
        <dbReference type="ARBA" id="ARBA00023163"/>
    </source>
</evidence>
<keyword evidence="4" id="KW-0238">DNA-binding</keyword>
<keyword evidence="10" id="KW-1185">Reference proteome</keyword>
<comment type="similarity">
    <text evidence="1">Belongs to the sigma-70 factor family. ECF subfamily.</text>
</comment>
<accession>A0A1Q9LU54</accession>
<dbReference type="InterPro" id="IPR041916">
    <property type="entry name" value="Anti_sigma_zinc_sf"/>
</dbReference>
<dbReference type="SUPFAM" id="SSF88659">
    <property type="entry name" value="Sigma3 and sigma4 domains of RNA polymerase sigma factors"/>
    <property type="match status" value="1"/>
</dbReference>
<dbReference type="InterPro" id="IPR013325">
    <property type="entry name" value="RNA_pol_sigma_r2"/>
</dbReference>
<evidence type="ECO:0000256" key="2">
    <source>
        <dbReference type="ARBA" id="ARBA00023015"/>
    </source>
</evidence>
<dbReference type="GO" id="GO:0006352">
    <property type="term" value="P:DNA-templated transcription initiation"/>
    <property type="evidence" value="ECO:0007669"/>
    <property type="project" value="InterPro"/>
</dbReference>
<feature type="compositionally biased region" description="Low complexity" evidence="6">
    <location>
        <begin position="485"/>
        <end position="494"/>
    </location>
</feature>
<dbReference type="Gene3D" id="1.10.10.1320">
    <property type="entry name" value="Anti-sigma factor, zinc-finger domain"/>
    <property type="match status" value="1"/>
</dbReference>
<protein>
    <recommendedName>
        <fullName evidence="11">RNA polymerase subunit sigma</fullName>
    </recommendedName>
</protein>
<dbReference type="SUPFAM" id="SSF88946">
    <property type="entry name" value="Sigma2 domain of RNA polymerase sigma factors"/>
    <property type="match status" value="1"/>
</dbReference>
<dbReference type="InterPro" id="IPR014284">
    <property type="entry name" value="RNA_pol_sigma-70_dom"/>
</dbReference>
<dbReference type="EMBL" id="MKQR01000001">
    <property type="protein sequence ID" value="OLR95577.1"/>
    <property type="molecule type" value="Genomic_DNA"/>
</dbReference>
<dbReference type="RefSeq" id="WP_075972707.1">
    <property type="nucleotide sequence ID" value="NZ_MKQR01000001.1"/>
</dbReference>
<name>A0A1Q9LU54_9PSEU</name>
<dbReference type="Gene3D" id="1.10.1740.10">
    <property type="match status" value="1"/>
</dbReference>
<evidence type="ECO:0000259" key="8">
    <source>
        <dbReference type="Pfam" id="PF13490"/>
    </source>
</evidence>
<evidence type="ECO:0000256" key="1">
    <source>
        <dbReference type="ARBA" id="ARBA00010641"/>
    </source>
</evidence>
<evidence type="ECO:0000313" key="9">
    <source>
        <dbReference type="EMBL" id="OLR95577.1"/>
    </source>
</evidence>
<dbReference type="AlphaFoldDB" id="A0A1Q9LU54"/>
<dbReference type="InterPro" id="IPR036388">
    <property type="entry name" value="WH-like_DNA-bd_sf"/>
</dbReference>
<evidence type="ECO:0000256" key="3">
    <source>
        <dbReference type="ARBA" id="ARBA00023082"/>
    </source>
</evidence>
<dbReference type="GO" id="GO:0016987">
    <property type="term" value="F:sigma factor activity"/>
    <property type="evidence" value="ECO:0007669"/>
    <property type="project" value="UniProtKB-KW"/>
</dbReference>
<dbReference type="NCBIfam" id="TIGR02937">
    <property type="entry name" value="sigma70-ECF"/>
    <property type="match status" value="1"/>
</dbReference>
<feature type="domain" description="Putative zinc-finger" evidence="8">
    <location>
        <begin position="205"/>
        <end position="239"/>
    </location>
</feature>
<evidence type="ECO:0008006" key="11">
    <source>
        <dbReference type="Google" id="ProtNLM"/>
    </source>
</evidence>
<organism evidence="9 10">
    <name type="scientific">Actinokineospora bangkokensis</name>
    <dbReference type="NCBI Taxonomy" id="1193682"/>
    <lineage>
        <taxon>Bacteria</taxon>
        <taxon>Bacillati</taxon>
        <taxon>Actinomycetota</taxon>
        <taxon>Actinomycetes</taxon>
        <taxon>Pseudonocardiales</taxon>
        <taxon>Pseudonocardiaceae</taxon>
        <taxon>Actinokineospora</taxon>
    </lineage>
</organism>
<feature type="region of interest" description="Disordered" evidence="6">
    <location>
        <begin position="1"/>
        <end position="20"/>
    </location>
</feature>
<dbReference type="Gene3D" id="1.10.10.10">
    <property type="entry name" value="Winged helix-like DNA-binding domain superfamily/Winged helix DNA-binding domain"/>
    <property type="match status" value="1"/>
</dbReference>
<feature type="region of interest" description="Disordered" evidence="6">
    <location>
        <begin position="456"/>
        <end position="494"/>
    </location>
</feature>
<feature type="compositionally biased region" description="Low complexity" evidence="6">
    <location>
        <begin position="383"/>
        <end position="397"/>
    </location>
</feature>
<proteinExistence type="inferred from homology"/>
<feature type="region of interest" description="Disordered" evidence="6">
    <location>
        <begin position="326"/>
        <end position="410"/>
    </location>
</feature>
<dbReference type="Pfam" id="PF04542">
    <property type="entry name" value="Sigma70_r2"/>
    <property type="match status" value="1"/>
</dbReference>
<dbReference type="InterPro" id="IPR027383">
    <property type="entry name" value="Znf_put"/>
</dbReference>
<keyword evidence="5" id="KW-0804">Transcription</keyword>